<evidence type="ECO:0000256" key="1">
    <source>
        <dbReference type="ARBA" id="ARBA00004123"/>
    </source>
</evidence>
<protein>
    <recommendedName>
        <fullName evidence="10">snRNA-activating protein complex subunit</fullName>
    </recommendedName>
</protein>
<evidence type="ECO:0000256" key="3">
    <source>
        <dbReference type="ARBA" id="ARBA00023015"/>
    </source>
</evidence>
<dbReference type="GO" id="GO:0042796">
    <property type="term" value="P:snRNA transcription by RNA polymerase III"/>
    <property type="evidence" value="ECO:0007669"/>
    <property type="project" value="TreeGrafter"/>
</dbReference>
<comment type="caution">
    <text evidence="8">The sequence shown here is derived from an EMBL/GenBank/DDBJ whole genome shotgun (WGS) entry which is preliminary data.</text>
</comment>
<evidence type="ECO:0000256" key="5">
    <source>
        <dbReference type="ARBA" id="ARBA00023163"/>
    </source>
</evidence>
<evidence type="ECO:0000256" key="7">
    <source>
        <dbReference type="SAM" id="MobiDB-lite"/>
    </source>
</evidence>
<evidence type="ECO:0000256" key="6">
    <source>
        <dbReference type="ARBA" id="ARBA00023242"/>
    </source>
</evidence>
<organism evidence="8 9">
    <name type="scientific">Rubroshorea leprosula</name>
    <dbReference type="NCBI Taxonomy" id="152421"/>
    <lineage>
        <taxon>Eukaryota</taxon>
        <taxon>Viridiplantae</taxon>
        <taxon>Streptophyta</taxon>
        <taxon>Embryophyta</taxon>
        <taxon>Tracheophyta</taxon>
        <taxon>Spermatophyta</taxon>
        <taxon>Magnoliopsida</taxon>
        <taxon>eudicotyledons</taxon>
        <taxon>Gunneridae</taxon>
        <taxon>Pentapetalae</taxon>
        <taxon>rosids</taxon>
        <taxon>malvids</taxon>
        <taxon>Malvales</taxon>
        <taxon>Dipterocarpaceae</taxon>
        <taxon>Rubroshorea</taxon>
    </lineage>
</organism>
<evidence type="ECO:0000313" key="9">
    <source>
        <dbReference type="Proteomes" id="UP001054252"/>
    </source>
</evidence>
<dbReference type="InterPro" id="IPR022042">
    <property type="entry name" value="snRNA-activating_su3"/>
</dbReference>
<gene>
    <name evidence="8" type="ORF">SLEP1_g40662</name>
</gene>
<dbReference type="GO" id="GO:0000978">
    <property type="term" value="F:RNA polymerase II cis-regulatory region sequence-specific DNA binding"/>
    <property type="evidence" value="ECO:0007669"/>
    <property type="project" value="TreeGrafter"/>
</dbReference>
<feature type="region of interest" description="Disordered" evidence="7">
    <location>
        <begin position="84"/>
        <end position="154"/>
    </location>
</feature>
<sequence length="468" mass="52983">MVEEDNIYSIPRGGPIYTPTLVSALTRVPYFQNSILRELHDLKLELDSDSSLLADADDISVDDLKILSDKDLVELALKEAFKEGEDGENASQVSEKCPTSLSKNKQLESSHEGDDIAASSDVKRGRSSRNCSNGTMIRKKKGSKKRRRKVNNHPVESYVAKVEGLAKVKLKQDEDKATARLHCLSASSKINDCAIPSSEGIERMKSLKSTNSARKVTASDIKEHIPVACPEVVLCVEVYHNIRKWSKTQEFLVLGQQTLTELRDKIYCLSDQVMQKAGKHDPSGYFLIEDMFYNDLRDPSATDYSKPILDWLKNSKDDAQKKWDCILTGQLQKKHKAILGSSTNSQLPHFGAVDMNKTQFCDLRFRLGAGYLYCHQGDCKHTVVIRDMRLFHPEDVNNWAAYPIVIFQQKTLVQKCNVCNIYRGTKVTVDDKWAMENPCYFCDHCYALLHSEDGPSYSNFSVYDYLHD</sequence>
<comment type="similarity">
    <text evidence="2">Belongs to the SNAPC3/SRD2 family.</text>
</comment>
<reference evidence="8 9" key="1">
    <citation type="journal article" date="2021" name="Commun. Biol.">
        <title>The genome of Shorea leprosula (Dipterocarpaceae) highlights the ecological relevance of drought in aseasonal tropical rainforests.</title>
        <authorList>
            <person name="Ng K.K.S."/>
            <person name="Kobayashi M.J."/>
            <person name="Fawcett J.A."/>
            <person name="Hatakeyama M."/>
            <person name="Paape T."/>
            <person name="Ng C.H."/>
            <person name="Ang C.C."/>
            <person name="Tnah L.H."/>
            <person name="Lee C.T."/>
            <person name="Nishiyama T."/>
            <person name="Sese J."/>
            <person name="O'Brien M.J."/>
            <person name="Copetti D."/>
            <person name="Mohd Noor M.I."/>
            <person name="Ong R.C."/>
            <person name="Putra M."/>
            <person name="Sireger I.Z."/>
            <person name="Indrioko S."/>
            <person name="Kosugi Y."/>
            <person name="Izuno A."/>
            <person name="Isagi Y."/>
            <person name="Lee S.L."/>
            <person name="Shimizu K.K."/>
        </authorList>
    </citation>
    <scope>NUCLEOTIDE SEQUENCE [LARGE SCALE GENOMIC DNA]</scope>
    <source>
        <strain evidence="8">214</strain>
    </source>
</reference>
<evidence type="ECO:0000256" key="2">
    <source>
        <dbReference type="ARBA" id="ARBA00010410"/>
    </source>
</evidence>
<name>A0AAV5L4P9_9ROSI</name>
<dbReference type="GO" id="GO:0001006">
    <property type="term" value="F:RNA polymerase III type 3 promoter sequence-specific DNA binding"/>
    <property type="evidence" value="ECO:0007669"/>
    <property type="project" value="TreeGrafter"/>
</dbReference>
<feature type="compositionally biased region" description="Polar residues" evidence="7">
    <location>
        <begin position="89"/>
        <end position="104"/>
    </location>
</feature>
<dbReference type="PANTHER" id="PTHR13421:SF16">
    <property type="entry name" value="SNRNA-ACTIVATING PROTEIN COMPLEX SUBUNIT 3"/>
    <property type="match status" value="1"/>
</dbReference>
<dbReference type="EMBL" id="BPVZ01000093">
    <property type="protein sequence ID" value="GKV32025.1"/>
    <property type="molecule type" value="Genomic_DNA"/>
</dbReference>
<evidence type="ECO:0000313" key="8">
    <source>
        <dbReference type="EMBL" id="GKV32025.1"/>
    </source>
</evidence>
<dbReference type="GO" id="GO:0042795">
    <property type="term" value="P:snRNA transcription by RNA polymerase II"/>
    <property type="evidence" value="ECO:0007669"/>
    <property type="project" value="TreeGrafter"/>
</dbReference>
<dbReference type="AlphaFoldDB" id="A0AAV5L4P9"/>
<dbReference type="PANTHER" id="PTHR13421">
    <property type="entry name" value="SNRNA-ACTIVATING PROTEIN COMPLEX SUBUNIT 3"/>
    <property type="match status" value="1"/>
</dbReference>
<comment type="subcellular location">
    <subcellularLocation>
        <location evidence="1">Nucleus</location>
    </subcellularLocation>
</comment>
<dbReference type="GO" id="GO:0019185">
    <property type="term" value="C:snRNA-activating protein complex"/>
    <property type="evidence" value="ECO:0007669"/>
    <property type="project" value="TreeGrafter"/>
</dbReference>
<feature type="compositionally biased region" description="Basic residues" evidence="7">
    <location>
        <begin position="137"/>
        <end position="151"/>
    </location>
</feature>
<feature type="compositionally biased region" description="Basic and acidic residues" evidence="7">
    <location>
        <begin position="105"/>
        <end position="114"/>
    </location>
</feature>
<evidence type="ECO:0008006" key="10">
    <source>
        <dbReference type="Google" id="ProtNLM"/>
    </source>
</evidence>
<keyword evidence="5" id="KW-0804">Transcription</keyword>
<accession>A0AAV5L4P9</accession>
<dbReference type="GO" id="GO:0001046">
    <property type="term" value="F:core promoter sequence-specific DNA binding"/>
    <property type="evidence" value="ECO:0007669"/>
    <property type="project" value="TreeGrafter"/>
</dbReference>
<dbReference type="GO" id="GO:0003681">
    <property type="term" value="F:bent DNA binding"/>
    <property type="evidence" value="ECO:0007669"/>
    <property type="project" value="TreeGrafter"/>
</dbReference>
<dbReference type="GO" id="GO:0005634">
    <property type="term" value="C:nucleus"/>
    <property type="evidence" value="ECO:0007669"/>
    <property type="project" value="UniProtKB-SubCell"/>
</dbReference>
<proteinExistence type="inferred from homology"/>
<evidence type="ECO:0000256" key="4">
    <source>
        <dbReference type="ARBA" id="ARBA00023125"/>
    </source>
</evidence>
<dbReference type="Pfam" id="PF12251">
    <property type="entry name" value="SNAPC3"/>
    <property type="match status" value="1"/>
</dbReference>
<keyword evidence="9" id="KW-1185">Reference proteome</keyword>
<keyword evidence="3" id="KW-0805">Transcription regulation</keyword>
<keyword evidence="4" id="KW-0238">DNA-binding</keyword>
<dbReference type="Proteomes" id="UP001054252">
    <property type="component" value="Unassembled WGS sequence"/>
</dbReference>
<keyword evidence="6" id="KW-0539">Nucleus</keyword>